<dbReference type="InterPro" id="IPR027417">
    <property type="entry name" value="P-loop_NTPase"/>
</dbReference>
<keyword evidence="3" id="KW-0805">Transcription regulation</keyword>
<dbReference type="InterPro" id="IPR009057">
    <property type="entry name" value="Homeodomain-like_sf"/>
</dbReference>
<protein>
    <submittedName>
        <fullName evidence="8">FHA domain-containing protein</fullName>
    </submittedName>
</protein>
<dbReference type="Gene3D" id="2.60.200.20">
    <property type="match status" value="1"/>
</dbReference>
<dbReference type="Pfam" id="PF02954">
    <property type="entry name" value="HTH_8"/>
    <property type="match status" value="1"/>
</dbReference>
<dbReference type="Gene3D" id="3.40.50.300">
    <property type="entry name" value="P-loop containing nucleotide triphosphate hydrolases"/>
    <property type="match status" value="1"/>
</dbReference>
<dbReference type="InterPro" id="IPR025662">
    <property type="entry name" value="Sigma_54_int_dom_ATP-bd_1"/>
</dbReference>
<dbReference type="Proteomes" id="UP000321412">
    <property type="component" value="Unassembled WGS sequence"/>
</dbReference>
<dbReference type="InterPro" id="IPR008984">
    <property type="entry name" value="SMAD_FHA_dom_sf"/>
</dbReference>
<dbReference type="GO" id="GO:0006355">
    <property type="term" value="P:regulation of DNA-templated transcription"/>
    <property type="evidence" value="ECO:0007669"/>
    <property type="project" value="InterPro"/>
</dbReference>
<accession>A0A5C6XI95</accession>
<evidence type="ECO:0000256" key="1">
    <source>
        <dbReference type="ARBA" id="ARBA00022741"/>
    </source>
</evidence>
<dbReference type="CDD" id="cd00009">
    <property type="entry name" value="AAA"/>
    <property type="match status" value="1"/>
</dbReference>
<evidence type="ECO:0000259" key="6">
    <source>
        <dbReference type="PROSITE" id="PS50006"/>
    </source>
</evidence>
<dbReference type="CDD" id="cd00060">
    <property type="entry name" value="FHA"/>
    <property type="match status" value="1"/>
</dbReference>
<keyword evidence="2" id="KW-0067">ATP-binding</keyword>
<dbReference type="Pfam" id="PF25601">
    <property type="entry name" value="AAA_lid_14"/>
    <property type="match status" value="1"/>
</dbReference>
<dbReference type="InterPro" id="IPR025943">
    <property type="entry name" value="Sigma_54_int_dom_ATP-bd_2"/>
</dbReference>
<dbReference type="PROSITE" id="PS50045">
    <property type="entry name" value="SIGMA54_INTERACT_4"/>
    <property type="match status" value="1"/>
</dbReference>
<evidence type="ECO:0000256" key="4">
    <source>
        <dbReference type="ARBA" id="ARBA00023125"/>
    </source>
</evidence>
<dbReference type="SMART" id="SM00240">
    <property type="entry name" value="FHA"/>
    <property type="match status" value="1"/>
</dbReference>
<evidence type="ECO:0000256" key="3">
    <source>
        <dbReference type="ARBA" id="ARBA00023015"/>
    </source>
</evidence>
<dbReference type="Pfam" id="PF00498">
    <property type="entry name" value="FHA"/>
    <property type="match status" value="1"/>
</dbReference>
<evidence type="ECO:0000313" key="8">
    <source>
        <dbReference type="EMBL" id="TXD37852.1"/>
    </source>
</evidence>
<organism evidence="8 9">
    <name type="scientific">Lujinxingia vulgaris</name>
    <dbReference type="NCBI Taxonomy" id="2600176"/>
    <lineage>
        <taxon>Bacteria</taxon>
        <taxon>Deltaproteobacteria</taxon>
        <taxon>Bradymonadales</taxon>
        <taxon>Lujinxingiaceae</taxon>
        <taxon>Lujinxingia</taxon>
    </lineage>
</organism>
<feature type="domain" description="Sigma-54 factor interaction" evidence="7">
    <location>
        <begin position="141"/>
        <end position="374"/>
    </location>
</feature>
<keyword evidence="9" id="KW-1185">Reference proteome</keyword>
<dbReference type="GO" id="GO:0005524">
    <property type="term" value="F:ATP binding"/>
    <property type="evidence" value="ECO:0007669"/>
    <property type="project" value="UniProtKB-KW"/>
</dbReference>
<sequence length="480" mass="54086">MAPNEPYSAQSQPTKIAYINGDPKTVHIRRAQLIINPGAEDQREVIFDQNVIKIGALEDNDVVLDDETVSRNHCRIVQEDDHYVVIDQGSTNGTHINGVRIREAFLSPNVILCVGNTNIRFRPIDEQVAVEPSRTERLGNIVGRSVKMREIFDILSKIAPTAATVVIEGETGTGKEVVAQTIHQMSPRKDKPFIVFDCGAVPESLIESELFGHEKGSFTGAIMTRKGLFEMAQGGTIFLDELGELSIDLQPKLLRVLEQREVRRVGSNKPIPINVRVVAATNRSLEDEVKEGRFREDLFYRLSVVRLFLPALRERVEDIPLLVDHFLKHLDCNLDFDGERRLQSVQPEALAALMAYEWPGNVRELANAIERACSFAETDMLQLADLPDYIAGQRPRNVDSGPLDEDDQWSEIPAKAELKEQPFKEAKEQWISSFERDYIAELLSRHGGNISQAAREADIDRKYFRKLMTKYGIVADELSS</sequence>
<evidence type="ECO:0000259" key="7">
    <source>
        <dbReference type="PROSITE" id="PS50045"/>
    </source>
</evidence>
<dbReference type="PANTHER" id="PTHR32071">
    <property type="entry name" value="TRANSCRIPTIONAL REGULATORY PROTEIN"/>
    <property type="match status" value="1"/>
</dbReference>
<dbReference type="PROSITE" id="PS00688">
    <property type="entry name" value="SIGMA54_INTERACT_3"/>
    <property type="match status" value="1"/>
</dbReference>
<dbReference type="GO" id="GO:0043565">
    <property type="term" value="F:sequence-specific DNA binding"/>
    <property type="evidence" value="ECO:0007669"/>
    <property type="project" value="InterPro"/>
</dbReference>
<dbReference type="PROSITE" id="PS00675">
    <property type="entry name" value="SIGMA54_INTERACT_1"/>
    <property type="match status" value="1"/>
</dbReference>
<name>A0A5C6XI95_9DELT</name>
<keyword evidence="1" id="KW-0547">Nucleotide-binding</keyword>
<gene>
    <name evidence="8" type="ORF">FRC98_09245</name>
</gene>
<dbReference type="SUPFAM" id="SSF52540">
    <property type="entry name" value="P-loop containing nucleoside triphosphate hydrolases"/>
    <property type="match status" value="1"/>
</dbReference>
<dbReference type="InterPro" id="IPR003593">
    <property type="entry name" value="AAA+_ATPase"/>
</dbReference>
<reference evidence="8 9" key="1">
    <citation type="submission" date="2019-08" db="EMBL/GenBank/DDBJ databases">
        <title>Bradymonadales sp. TMQ4.</title>
        <authorList>
            <person name="Liang Q."/>
        </authorList>
    </citation>
    <scope>NUCLEOTIDE SEQUENCE [LARGE SCALE GENOMIC DNA]</scope>
    <source>
        <strain evidence="8 9">TMQ4</strain>
    </source>
</reference>
<dbReference type="Gene3D" id="1.10.10.60">
    <property type="entry name" value="Homeodomain-like"/>
    <property type="match status" value="1"/>
</dbReference>
<dbReference type="RefSeq" id="WP_146981006.1">
    <property type="nucleotide sequence ID" value="NZ_VOSM01000003.1"/>
</dbReference>
<evidence type="ECO:0000256" key="5">
    <source>
        <dbReference type="ARBA" id="ARBA00023163"/>
    </source>
</evidence>
<dbReference type="SUPFAM" id="SSF46689">
    <property type="entry name" value="Homeodomain-like"/>
    <property type="match status" value="1"/>
</dbReference>
<dbReference type="Gene3D" id="1.10.8.60">
    <property type="match status" value="1"/>
</dbReference>
<dbReference type="PROSITE" id="PS50006">
    <property type="entry name" value="FHA_DOMAIN"/>
    <property type="match status" value="1"/>
</dbReference>
<evidence type="ECO:0000256" key="2">
    <source>
        <dbReference type="ARBA" id="ARBA00022840"/>
    </source>
</evidence>
<dbReference type="Pfam" id="PF00158">
    <property type="entry name" value="Sigma54_activat"/>
    <property type="match status" value="1"/>
</dbReference>
<evidence type="ECO:0000313" key="9">
    <source>
        <dbReference type="Proteomes" id="UP000321412"/>
    </source>
</evidence>
<keyword evidence="4" id="KW-0238">DNA-binding</keyword>
<dbReference type="InterPro" id="IPR000253">
    <property type="entry name" value="FHA_dom"/>
</dbReference>
<dbReference type="InterPro" id="IPR058031">
    <property type="entry name" value="AAA_lid_NorR"/>
</dbReference>
<dbReference type="SUPFAM" id="SSF49879">
    <property type="entry name" value="SMAD/FHA domain"/>
    <property type="match status" value="1"/>
</dbReference>
<dbReference type="InterPro" id="IPR025944">
    <property type="entry name" value="Sigma_54_int_dom_CS"/>
</dbReference>
<dbReference type="FunFam" id="3.40.50.300:FF:000006">
    <property type="entry name" value="DNA-binding transcriptional regulator NtrC"/>
    <property type="match status" value="1"/>
</dbReference>
<comment type="caution">
    <text evidence="8">The sequence shown here is derived from an EMBL/GenBank/DDBJ whole genome shotgun (WGS) entry which is preliminary data.</text>
</comment>
<dbReference type="OrthoDB" id="5485507at2"/>
<keyword evidence="5" id="KW-0804">Transcription</keyword>
<dbReference type="InterPro" id="IPR002197">
    <property type="entry name" value="HTH_Fis"/>
</dbReference>
<dbReference type="InterPro" id="IPR002078">
    <property type="entry name" value="Sigma_54_int"/>
</dbReference>
<dbReference type="EMBL" id="VOSM01000003">
    <property type="protein sequence ID" value="TXD37852.1"/>
    <property type="molecule type" value="Genomic_DNA"/>
</dbReference>
<dbReference type="AlphaFoldDB" id="A0A5C6XI95"/>
<dbReference type="PROSITE" id="PS00676">
    <property type="entry name" value="SIGMA54_INTERACT_2"/>
    <property type="match status" value="1"/>
</dbReference>
<feature type="domain" description="FHA" evidence="6">
    <location>
        <begin position="52"/>
        <end position="101"/>
    </location>
</feature>
<dbReference type="SMART" id="SM00382">
    <property type="entry name" value="AAA"/>
    <property type="match status" value="1"/>
</dbReference>
<proteinExistence type="predicted"/>